<sequence length="160" mass="18268">MVQISPRVIAYALHLIPRVFPYACLLKCLSKPSTPSFASADDVLICTNIISFPASFPSKCPFSLFILHSFLRSLYPLHFFIFPLRRDDRNARASNIAGPPQSQPRNIYHVRNQKLIALPSESVCVRRSTGRKTRTDEASGETTDDRRIRFELWRRGPPHT</sequence>
<accession>A0A6A5VCA6</accession>
<reference evidence="1" key="1">
    <citation type="journal article" date="2020" name="Stud. Mycol.">
        <title>101 Dothideomycetes genomes: a test case for predicting lifestyles and emergence of pathogens.</title>
        <authorList>
            <person name="Haridas S."/>
            <person name="Albert R."/>
            <person name="Binder M."/>
            <person name="Bloem J."/>
            <person name="Labutti K."/>
            <person name="Salamov A."/>
            <person name="Andreopoulos B."/>
            <person name="Baker S."/>
            <person name="Barry K."/>
            <person name="Bills G."/>
            <person name="Bluhm B."/>
            <person name="Cannon C."/>
            <person name="Castanera R."/>
            <person name="Culley D."/>
            <person name="Daum C."/>
            <person name="Ezra D."/>
            <person name="Gonzalez J."/>
            <person name="Henrissat B."/>
            <person name="Kuo A."/>
            <person name="Liang C."/>
            <person name="Lipzen A."/>
            <person name="Lutzoni F."/>
            <person name="Magnuson J."/>
            <person name="Mondo S."/>
            <person name="Nolan M."/>
            <person name="Ohm R."/>
            <person name="Pangilinan J."/>
            <person name="Park H.-J."/>
            <person name="Ramirez L."/>
            <person name="Alfaro M."/>
            <person name="Sun H."/>
            <person name="Tritt A."/>
            <person name="Yoshinaga Y."/>
            <person name="Zwiers L.-H."/>
            <person name="Turgeon B."/>
            <person name="Goodwin S."/>
            <person name="Spatafora J."/>
            <person name="Crous P."/>
            <person name="Grigoriev I."/>
        </authorList>
    </citation>
    <scope>NUCLEOTIDE SEQUENCE</scope>
    <source>
        <strain evidence="1">CBS 107.79</strain>
    </source>
</reference>
<gene>
    <name evidence="1" type="ORF">BU23DRAFT_115261</name>
</gene>
<organism evidence="1 2">
    <name type="scientific">Bimuria novae-zelandiae CBS 107.79</name>
    <dbReference type="NCBI Taxonomy" id="1447943"/>
    <lineage>
        <taxon>Eukaryota</taxon>
        <taxon>Fungi</taxon>
        <taxon>Dikarya</taxon>
        <taxon>Ascomycota</taxon>
        <taxon>Pezizomycotina</taxon>
        <taxon>Dothideomycetes</taxon>
        <taxon>Pleosporomycetidae</taxon>
        <taxon>Pleosporales</taxon>
        <taxon>Massarineae</taxon>
        <taxon>Didymosphaeriaceae</taxon>
        <taxon>Bimuria</taxon>
    </lineage>
</organism>
<proteinExistence type="predicted"/>
<dbReference type="Proteomes" id="UP000800036">
    <property type="component" value="Unassembled WGS sequence"/>
</dbReference>
<evidence type="ECO:0000313" key="1">
    <source>
        <dbReference type="EMBL" id="KAF1974340.1"/>
    </source>
</evidence>
<name>A0A6A5VCA6_9PLEO</name>
<protein>
    <submittedName>
        <fullName evidence="1">Uncharacterized protein</fullName>
    </submittedName>
</protein>
<dbReference type="AlphaFoldDB" id="A0A6A5VCA6"/>
<evidence type="ECO:0000313" key="2">
    <source>
        <dbReference type="Proteomes" id="UP000800036"/>
    </source>
</evidence>
<keyword evidence="2" id="KW-1185">Reference proteome</keyword>
<dbReference type="EMBL" id="ML976675">
    <property type="protein sequence ID" value="KAF1974340.1"/>
    <property type="molecule type" value="Genomic_DNA"/>
</dbReference>